<dbReference type="Pfam" id="PF00072">
    <property type="entry name" value="Response_reg"/>
    <property type="match status" value="1"/>
</dbReference>
<dbReference type="InterPro" id="IPR035965">
    <property type="entry name" value="PAS-like_dom_sf"/>
</dbReference>
<dbReference type="Gene3D" id="1.10.287.130">
    <property type="match status" value="1"/>
</dbReference>
<dbReference type="InterPro" id="IPR036890">
    <property type="entry name" value="HATPase_C_sf"/>
</dbReference>
<keyword evidence="13" id="KW-1133">Transmembrane helix</keyword>
<dbReference type="EC" id="2.7.13.3" evidence="4"/>
<dbReference type="Gene3D" id="3.30.450.20">
    <property type="entry name" value="PAS domain"/>
    <property type="match status" value="2"/>
</dbReference>
<dbReference type="SMART" id="SM00086">
    <property type="entry name" value="PAC"/>
    <property type="match status" value="2"/>
</dbReference>
<dbReference type="GO" id="GO:0005524">
    <property type="term" value="F:ATP binding"/>
    <property type="evidence" value="ECO:0007669"/>
    <property type="project" value="UniProtKB-KW"/>
</dbReference>
<evidence type="ECO:0000256" key="4">
    <source>
        <dbReference type="ARBA" id="ARBA00012438"/>
    </source>
</evidence>
<evidence type="ECO:0000256" key="1">
    <source>
        <dbReference type="ARBA" id="ARBA00000085"/>
    </source>
</evidence>
<evidence type="ECO:0000256" key="2">
    <source>
        <dbReference type="ARBA" id="ARBA00004651"/>
    </source>
</evidence>
<dbReference type="Proteomes" id="UP000002217">
    <property type="component" value="Chromosome"/>
</dbReference>
<dbReference type="RefSeq" id="WP_015756255.1">
    <property type="nucleotide sequence ID" value="NC_013216.1"/>
</dbReference>
<dbReference type="InterPro" id="IPR001789">
    <property type="entry name" value="Sig_transdc_resp-reg_receiver"/>
</dbReference>
<evidence type="ECO:0000256" key="15">
    <source>
        <dbReference type="ARBA" id="ARBA00023136"/>
    </source>
</evidence>
<dbReference type="SMART" id="SM00448">
    <property type="entry name" value="REC"/>
    <property type="match status" value="1"/>
</dbReference>
<keyword evidence="8" id="KW-0808">Transferase</keyword>
<dbReference type="CDD" id="cd17546">
    <property type="entry name" value="REC_hyHK_CKI1_RcsC-like"/>
    <property type="match status" value="1"/>
</dbReference>
<dbReference type="PANTHER" id="PTHR45339">
    <property type="entry name" value="HYBRID SIGNAL TRANSDUCTION HISTIDINE KINASE J"/>
    <property type="match status" value="1"/>
</dbReference>
<evidence type="ECO:0000256" key="10">
    <source>
        <dbReference type="ARBA" id="ARBA00022741"/>
    </source>
</evidence>
<evidence type="ECO:0000256" key="20">
    <source>
        <dbReference type="PROSITE-ProRule" id="PRU00169"/>
    </source>
</evidence>
<keyword evidence="10" id="KW-0547">Nucleotide-binding</keyword>
<dbReference type="FunFam" id="3.30.565.10:FF:000010">
    <property type="entry name" value="Sensor histidine kinase RcsC"/>
    <property type="match status" value="1"/>
</dbReference>
<comment type="similarity">
    <text evidence="3">In the N-terminal section; belongs to the phytochrome family.</text>
</comment>
<keyword evidence="11 26" id="KW-0418">Kinase</keyword>
<feature type="domain" description="PAS" evidence="24">
    <location>
        <begin position="148"/>
        <end position="191"/>
    </location>
</feature>
<evidence type="ECO:0000259" key="23">
    <source>
        <dbReference type="PROSITE" id="PS50110"/>
    </source>
</evidence>
<dbReference type="InterPro" id="IPR036097">
    <property type="entry name" value="HisK_dim/P_sf"/>
</dbReference>
<dbReference type="InterPro" id="IPR036641">
    <property type="entry name" value="HPT_dom_sf"/>
</dbReference>
<dbReference type="SMART" id="SM00388">
    <property type="entry name" value="HisKA"/>
    <property type="match status" value="1"/>
</dbReference>
<evidence type="ECO:0000256" key="17">
    <source>
        <dbReference type="ARBA" id="ARBA00064003"/>
    </source>
</evidence>
<dbReference type="InterPro" id="IPR013656">
    <property type="entry name" value="PAS_4"/>
</dbReference>
<dbReference type="SMART" id="SM00387">
    <property type="entry name" value="HATPase_c"/>
    <property type="match status" value="1"/>
</dbReference>
<dbReference type="Pfam" id="PF00989">
    <property type="entry name" value="PAS"/>
    <property type="match status" value="1"/>
</dbReference>
<dbReference type="CDD" id="cd00082">
    <property type="entry name" value="HisKA"/>
    <property type="match status" value="1"/>
</dbReference>
<dbReference type="InterPro" id="IPR003661">
    <property type="entry name" value="HisK_dim/P_dom"/>
</dbReference>
<dbReference type="InterPro" id="IPR000014">
    <property type="entry name" value="PAS"/>
</dbReference>
<evidence type="ECO:0000256" key="13">
    <source>
        <dbReference type="ARBA" id="ARBA00022989"/>
    </source>
</evidence>
<dbReference type="PROSITE" id="PS50109">
    <property type="entry name" value="HIS_KIN"/>
    <property type="match status" value="1"/>
</dbReference>
<feature type="coiled-coil region" evidence="21">
    <location>
        <begin position="276"/>
        <end position="306"/>
    </location>
</feature>
<dbReference type="GO" id="GO:0005886">
    <property type="term" value="C:plasma membrane"/>
    <property type="evidence" value="ECO:0007669"/>
    <property type="project" value="UniProtKB-SubCell"/>
</dbReference>
<dbReference type="CDD" id="cd00130">
    <property type="entry name" value="PAS"/>
    <property type="match status" value="1"/>
</dbReference>
<dbReference type="SUPFAM" id="SSF47384">
    <property type="entry name" value="Homodimeric domain of signal transducing histidine kinase"/>
    <property type="match status" value="1"/>
</dbReference>
<organism evidence="26 27">
    <name type="scientific">Desulfofarcimen acetoxidans (strain ATCC 49208 / DSM 771 / KCTC 5769 / VKM B-1644 / 5575)</name>
    <name type="common">Desulfotomaculum acetoxidans</name>
    <dbReference type="NCBI Taxonomy" id="485916"/>
    <lineage>
        <taxon>Bacteria</taxon>
        <taxon>Bacillati</taxon>
        <taxon>Bacillota</taxon>
        <taxon>Clostridia</taxon>
        <taxon>Eubacteriales</taxon>
        <taxon>Peptococcaceae</taxon>
        <taxon>Desulfofarcimen</taxon>
    </lineage>
</organism>
<keyword evidence="15" id="KW-0472">Membrane</keyword>
<feature type="modified residue" description="4-aspartylphosphate" evidence="20">
    <location>
        <position position="597"/>
    </location>
</feature>
<keyword evidence="6" id="KW-1003">Cell membrane</keyword>
<keyword evidence="14" id="KW-0902">Two-component regulatory system</keyword>
<feature type="domain" description="Histidine kinase" evidence="22">
    <location>
        <begin position="306"/>
        <end position="527"/>
    </location>
</feature>
<evidence type="ECO:0000256" key="21">
    <source>
        <dbReference type="SAM" id="Coils"/>
    </source>
</evidence>
<evidence type="ECO:0000256" key="12">
    <source>
        <dbReference type="ARBA" id="ARBA00022840"/>
    </source>
</evidence>
<evidence type="ECO:0000256" key="5">
    <source>
        <dbReference type="ARBA" id="ARBA00018672"/>
    </source>
</evidence>
<evidence type="ECO:0000256" key="9">
    <source>
        <dbReference type="ARBA" id="ARBA00022692"/>
    </source>
</evidence>
<dbReference type="SUPFAM" id="SSF55874">
    <property type="entry name" value="ATPase domain of HSP90 chaperone/DNA topoisomerase II/histidine kinase"/>
    <property type="match status" value="1"/>
</dbReference>
<proteinExistence type="inferred from homology"/>
<evidence type="ECO:0000259" key="25">
    <source>
        <dbReference type="PROSITE" id="PS50113"/>
    </source>
</evidence>
<comment type="function">
    <text evidence="16">May play the central regulatory role in sporulation. It may be an element of the effector pathway responsible for the activation of sporulation genes in response to nutritional stress. Spo0A may act in concert with spo0H (a sigma factor) to control the expression of some genes that are critical to the sporulation process.</text>
</comment>
<evidence type="ECO:0000256" key="6">
    <source>
        <dbReference type="ARBA" id="ARBA00022475"/>
    </source>
</evidence>
<dbReference type="GO" id="GO:0000155">
    <property type="term" value="F:phosphorelay sensor kinase activity"/>
    <property type="evidence" value="ECO:0007669"/>
    <property type="project" value="InterPro"/>
</dbReference>
<dbReference type="InterPro" id="IPR004358">
    <property type="entry name" value="Sig_transdc_His_kin-like_C"/>
</dbReference>
<evidence type="ECO:0000259" key="22">
    <source>
        <dbReference type="PROSITE" id="PS50109"/>
    </source>
</evidence>
<dbReference type="CDD" id="cd16922">
    <property type="entry name" value="HATPase_EvgS-ArcB-TorS-like"/>
    <property type="match status" value="1"/>
</dbReference>
<dbReference type="EMBL" id="CP001720">
    <property type="protein sequence ID" value="ACV61536.1"/>
    <property type="molecule type" value="Genomic_DNA"/>
</dbReference>
<keyword evidence="21" id="KW-0175">Coiled coil</keyword>
<feature type="domain" description="PAC" evidence="25">
    <location>
        <begin position="95"/>
        <end position="147"/>
    </location>
</feature>
<sequence>MWDNRDLTIKGNDTVMECRRLSNILECIGDGLITAATDGKVQFMNKVAEKFLCWDLAEAKGKNIDEVFRMINLETNEILYTHYDQIIATQSPRGLRKDTVLLSRDGMLRYVSASISPVKDMNNFVEAIVIVFRDITRRRSIEDAINSKQAKLKAVFDAAPVGIMIVNSCHIIIELNDALGKILGRRPDQILLKKVGEGLGCKHRLENKKSCENGEIKCPLRYTIQKVIEEQTECKGIEILFEMKKGDNIRKVWFKLNAVPIEIEKEKHVLMVIDDINEHKRLIKELKKAKEAAEAASRAKSEFLANMSHEIRTPLNGLIGMLDLTLLSDLTVDQKENLSIARTCVDSLMNVLNDILDFSKIEAGKLLIENVGFNLPELVEKTVKSYSAKASEKDIGIKYSVCSDVPETLSGDPNRLRQVLNNLLGNAIKFTQIGSVGIEVELLEKTREYVTLKFIVTDTGIGISASDREKLFQGFSQVDGSYTRKYGGTGLGLAISKQLIEKMDGQIWVESNNHGGSKFIFTTRLKTGAFSPEKKSNTCVYVASRELDILLAEDDKVSQMVIFRMLEEFGHSITIVNNGKEALEILAKHDYDLILMDIQMPVMDGLATTSIIRQNECVKGKRTPIIALTAYAVKGDKEKFLSHDMDDYVSKPVTMVDLFNTIERLNKKITINRPGCSGSYVNKVNDRFFKDIAVKTANIRKAVAESNDLLAEKMAHLIKNDSEILQADFLKSLAFKIELAVRKGKIEQASDLCSKIEMELDRLKLL</sequence>
<protein>
    <recommendedName>
        <fullName evidence="19">Circadian input-output histidine kinase CikA</fullName>
        <ecNumber evidence="4">2.7.13.3</ecNumber>
    </recommendedName>
    <alternativeName>
        <fullName evidence="18">Sensory/regulatory protein RpfC</fullName>
    </alternativeName>
    <alternativeName>
        <fullName evidence="5">Stage 0 sporulation protein A homolog</fullName>
    </alternativeName>
</protein>
<keyword evidence="27" id="KW-1185">Reference proteome</keyword>
<dbReference type="Gene3D" id="1.20.120.160">
    <property type="entry name" value="HPT domain"/>
    <property type="match status" value="1"/>
</dbReference>
<dbReference type="SMART" id="SM00091">
    <property type="entry name" value="PAS"/>
    <property type="match status" value="2"/>
</dbReference>
<dbReference type="InterPro" id="IPR013767">
    <property type="entry name" value="PAS_fold"/>
</dbReference>
<evidence type="ECO:0000256" key="8">
    <source>
        <dbReference type="ARBA" id="ARBA00022679"/>
    </source>
</evidence>
<evidence type="ECO:0000256" key="11">
    <source>
        <dbReference type="ARBA" id="ARBA00022777"/>
    </source>
</evidence>
<dbReference type="Gene3D" id="3.40.50.2300">
    <property type="match status" value="1"/>
</dbReference>
<keyword evidence="12" id="KW-0067">ATP-binding</keyword>
<comment type="catalytic activity">
    <reaction evidence="1">
        <text>ATP + protein L-histidine = ADP + protein N-phospho-L-histidine.</text>
        <dbReference type="EC" id="2.7.13.3"/>
    </reaction>
</comment>
<dbReference type="InterPro" id="IPR011006">
    <property type="entry name" value="CheY-like_superfamily"/>
</dbReference>
<dbReference type="NCBIfam" id="TIGR00229">
    <property type="entry name" value="sensory_box"/>
    <property type="match status" value="2"/>
</dbReference>
<dbReference type="SUPFAM" id="SSF52172">
    <property type="entry name" value="CheY-like"/>
    <property type="match status" value="1"/>
</dbReference>
<evidence type="ECO:0000313" key="27">
    <source>
        <dbReference type="Proteomes" id="UP000002217"/>
    </source>
</evidence>
<comment type="subcellular location">
    <subcellularLocation>
        <location evidence="2">Cell membrane</location>
        <topology evidence="2">Multi-pass membrane protein</topology>
    </subcellularLocation>
</comment>
<dbReference type="PROSITE" id="PS50113">
    <property type="entry name" value="PAC"/>
    <property type="match status" value="1"/>
</dbReference>
<dbReference type="STRING" id="485916.Dtox_0616"/>
<gene>
    <name evidence="26" type="ordered locus">Dtox_0616</name>
</gene>
<dbReference type="InterPro" id="IPR000700">
    <property type="entry name" value="PAS-assoc_C"/>
</dbReference>
<evidence type="ECO:0000256" key="3">
    <source>
        <dbReference type="ARBA" id="ARBA00006402"/>
    </source>
</evidence>
<dbReference type="PROSITE" id="PS50110">
    <property type="entry name" value="RESPONSE_REGULATORY"/>
    <property type="match status" value="1"/>
</dbReference>
<evidence type="ECO:0000256" key="18">
    <source>
        <dbReference type="ARBA" id="ARBA00068150"/>
    </source>
</evidence>
<dbReference type="PRINTS" id="PR00344">
    <property type="entry name" value="BCTRLSENSOR"/>
</dbReference>
<dbReference type="Gene3D" id="3.30.565.10">
    <property type="entry name" value="Histidine kinase-like ATPase, C-terminal domain"/>
    <property type="match status" value="1"/>
</dbReference>
<dbReference type="Pfam" id="PF08448">
    <property type="entry name" value="PAS_4"/>
    <property type="match status" value="1"/>
</dbReference>
<dbReference type="FunFam" id="1.10.287.130:FF:000002">
    <property type="entry name" value="Two-component osmosensing histidine kinase"/>
    <property type="match status" value="1"/>
</dbReference>
<dbReference type="Pfam" id="PF00512">
    <property type="entry name" value="HisKA"/>
    <property type="match status" value="1"/>
</dbReference>
<dbReference type="InterPro" id="IPR001610">
    <property type="entry name" value="PAC"/>
</dbReference>
<evidence type="ECO:0000256" key="19">
    <source>
        <dbReference type="ARBA" id="ARBA00074306"/>
    </source>
</evidence>
<evidence type="ECO:0000256" key="7">
    <source>
        <dbReference type="ARBA" id="ARBA00022553"/>
    </source>
</evidence>
<dbReference type="GO" id="GO:0006355">
    <property type="term" value="P:regulation of DNA-templated transcription"/>
    <property type="evidence" value="ECO:0007669"/>
    <property type="project" value="InterPro"/>
</dbReference>
<name>C8W0W7_DESAS</name>
<dbReference type="SUPFAM" id="SSF55785">
    <property type="entry name" value="PYP-like sensor domain (PAS domain)"/>
    <property type="match status" value="2"/>
</dbReference>
<dbReference type="KEGG" id="dae:Dtox_0616"/>
<dbReference type="InterPro" id="IPR005467">
    <property type="entry name" value="His_kinase_dom"/>
</dbReference>
<evidence type="ECO:0000256" key="16">
    <source>
        <dbReference type="ARBA" id="ARBA00024867"/>
    </source>
</evidence>
<feature type="domain" description="PAS" evidence="24">
    <location>
        <begin position="17"/>
        <end position="90"/>
    </location>
</feature>
<keyword evidence="9" id="KW-0812">Transmembrane</keyword>
<comment type="subunit">
    <text evidence="17">At low DSF concentrations, interacts with RpfF.</text>
</comment>
<dbReference type="eggNOG" id="COG5002">
    <property type="taxonomic scope" value="Bacteria"/>
</dbReference>
<dbReference type="SUPFAM" id="SSF47226">
    <property type="entry name" value="Histidine-containing phosphotransfer domain, HPT domain"/>
    <property type="match status" value="1"/>
</dbReference>
<feature type="domain" description="Response regulatory" evidence="23">
    <location>
        <begin position="548"/>
        <end position="666"/>
    </location>
</feature>
<dbReference type="InterPro" id="IPR003594">
    <property type="entry name" value="HATPase_dom"/>
</dbReference>
<dbReference type="PANTHER" id="PTHR45339:SF1">
    <property type="entry name" value="HYBRID SIGNAL TRANSDUCTION HISTIDINE KINASE J"/>
    <property type="match status" value="1"/>
</dbReference>
<dbReference type="PROSITE" id="PS50112">
    <property type="entry name" value="PAS"/>
    <property type="match status" value="2"/>
</dbReference>
<keyword evidence="7 20" id="KW-0597">Phosphoprotein</keyword>
<evidence type="ECO:0000313" key="26">
    <source>
        <dbReference type="EMBL" id="ACV61536.1"/>
    </source>
</evidence>
<dbReference type="Pfam" id="PF02518">
    <property type="entry name" value="HATPase_c"/>
    <property type="match status" value="1"/>
</dbReference>
<evidence type="ECO:0000256" key="14">
    <source>
        <dbReference type="ARBA" id="ARBA00023012"/>
    </source>
</evidence>
<evidence type="ECO:0000259" key="24">
    <source>
        <dbReference type="PROSITE" id="PS50112"/>
    </source>
</evidence>
<dbReference type="HOGENOM" id="CLU_000445_114_15_9"/>
<reference evidence="26 27" key="1">
    <citation type="journal article" date="2009" name="Stand. Genomic Sci.">
        <title>Complete genome sequence of Desulfotomaculum acetoxidans type strain (5575).</title>
        <authorList>
            <person name="Spring S."/>
            <person name="Lapidus A."/>
            <person name="Schroder M."/>
            <person name="Gleim D."/>
            <person name="Sims D."/>
            <person name="Meincke L."/>
            <person name="Glavina Del Rio T."/>
            <person name="Tice H."/>
            <person name="Copeland A."/>
            <person name="Cheng J.F."/>
            <person name="Lucas S."/>
            <person name="Chen F."/>
            <person name="Nolan M."/>
            <person name="Bruce D."/>
            <person name="Goodwin L."/>
            <person name="Pitluck S."/>
            <person name="Ivanova N."/>
            <person name="Mavromatis K."/>
            <person name="Mikhailova N."/>
            <person name="Pati A."/>
            <person name="Chen A."/>
            <person name="Palaniappan K."/>
            <person name="Land M."/>
            <person name="Hauser L."/>
            <person name="Chang Y.J."/>
            <person name="Jeffries C.D."/>
            <person name="Chain P."/>
            <person name="Saunders E."/>
            <person name="Brettin T."/>
            <person name="Detter J.C."/>
            <person name="Goker M."/>
            <person name="Bristow J."/>
            <person name="Eisen J.A."/>
            <person name="Markowitz V."/>
            <person name="Hugenholtz P."/>
            <person name="Kyrpides N.C."/>
            <person name="Klenk H.P."/>
            <person name="Han C."/>
        </authorList>
    </citation>
    <scope>NUCLEOTIDE SEQUENCE [LARGE SCALE GENOMIC DNA]</scope>
    <source>
        <strain evidence="27">ATCC 49208 / DSM 771 / VKM B-1644</strain>
    </source>
</reference>
<accession>C8W0W7</accession>
<dbReference type="AlphaFoldDB" id="C8W0W7"/>